<gene>
    <name evidence="1" type="ORF">E5339_18515</name>
</gene>
<evidence type="ECO:0000313" key="1">
    <source>
        <dbReference type="EMBL" id="TGY67847.1"/>
    </source>
</evidence>
<dbReference type="AlphaFoldDB" id="A0A4S2FGD2"/>
<organism evidence="1 2">
    <name type="scientific">Phocaeicola sartorii</name>
    <dbReference type="NCBI Taxonomy" id="671267"/>
    <lineage>
        <taxon>Bacteria</taxon>
        <taxon>Pseudomonadati</taxon>
        <taxon>Bacteroidota</taxon>
        <taxon>Bacteroidia</taxon>
        <taxon>Bacteroidales</taxon>
        <taxon>Bacteroidaceae</taxon>
        <taxon>Phocaeicola</taxon>
    </lineage>
</organism>
<dbReference type="EMBL" id="SRYJ01000051">
    <property type="protein sequence ID" value="TGY67847.1"/>
    <property type="molecule type" value="Genomic_DNA"/>
</dbReference>
<reference evidence="1 2" key="1">
    <citation type="submission" date="2019-04" db="EMBL/GenBank/DDBJ databases">
        <title>Microbes associate with the intestines of laboratory mice.</title>
        <authorList>
            <person name="Navarre W."/>
            <person name="Wong E."/>
            <person name="Huang K."/>
            <person name="Tropini C."/>
            <person name="Ng K."/>
            <person name="Yu B."/>
        </authorList>
    </citation>
    <scope>NUCLEOTIDE SEQUENCE [LARGE SCALE GENOMIC DNA]</scope>
    <source>
        <strain evidence="1 2">NM22_B1</strain>
    </source>
</reference>
<dbReference type="Pfam" id="PF12900">
    <property type="entry name" value="Pyridox_ox_2"/>
    <property type="match status" value="1"/>
</dbReference>
<dbReference type="InterPro" id="IPR024747">
    <property type="entry name" value="Pyridox_Oxase-rel"/>
</dbReference>
<dbReference type="Gene3D" id="2.30.110.10">
    <property type="entry name" value="Electron Transport, Fmn-binding Protein, Chain A"/>
    <property type="match status" value="1"/>
</dbReference>
<sequence>MRRTDREVKDINGVFDIVDRCSVVHLGMVDNGKPYVVALNFGYDREGDTLIMYLHCAMEGKKIEILRNNPDVYFQMDCVNEFIKGTSERPCSYCWRYDSVMGSGQVEFVEDIQEKTHALNRLIQHVGKTDEIFSFPPASFARTRVLRIRSNDITGKHHE</sequence>
<dbReference type="Proteomes" id="UP000310760">
    <property type="component" value="Unassembled WGS sequence"/>
</dbReference>
<dbReference type="InterPro" id="IPR012349">
    <property type="entry name" value="Split_barrel_FMN-bd"/>
</dbReference>
<name>A0A4S2FGD2_9BACT</name>
<protein>
    <submittedName>
        <fullName evidence="1">Pyridoxamine 5'-phosphate oxidase family protein</fullName>
    </submittedName>
</protein>
<dbReference type="PANTHER" id="PTHR34071:SF2">
    <property type="entry name" value="FLAVIN-NUCLEOTIDE-BINDING PROTEIN"/>
    <property type="match status" value="1"/>
</dbReference>
<dbReference type="RefSeq" id="WP_135952524.1">
    <property type="nucleotide sequence ID" value="NZ_CAOOJZ010000001.1"/>
</dbReference>
<comment type="caution">
    <text evidence="1">The sequence shown here is derived from an EMBL/GenBank/DDBJ whole genome shotgun (WGS) entry which is preliminary data.</text>
</comment>
<dbReference type="SUPFAM" id="SSF50475">
    <property type="entry name" value="FMN-binding split barrel"/>
    <property type="match status" value="1"/>
</dbReference>
<proteinExistence type="predicted"/>
<dbReference type="PANTHER" id="PTHR34071">
    <property type="entry name" value="5-NITROIMIDAZOLE ANTIBIOTICS RESISTANCE PROTEIN, NIMA-FAMILY-RELATED PROTEIN-RELATED"/>
    <property type="match status" value="1"/>
</dbReference>
<accession>A0A4S2FGD2</accession>
<evidence type="ECO:0000313" key="2">
    <source>
        <dbReference type="Proteomes" id="UP000310760"/>
    </source>
</evidence>